<dbReference type="Proteomes" id="UP000199371">
    <property type="component" value="Unassembled WGS sequence"/>
</dbReference>
<dbReference type="STRING" id="173990.SAMN05660691_02778"/>
<evidence type="ECO:0000259" key="7">
    <source>
        <dbReference type="Pfam" id="PF04542"/>
    </source>
</evidence>
<dbReference type="Pfam" id="PF04542">
    <property type="entry name" value="Sigma70_r2"/>
    <property type="match status" value="1"/>
</dbReference>
<dbReference type="InterPro" id="IPR000838">
    <property type="entry name" value="RNA_pol_sigma70_ECF_CS"/>
</dbReference>
<name>A0A1H6MTU4_9GAMM</name>
<gene>
    <name evidence="9" type="ORF">SAMN05660691_02778</name>
</gene>
<dbReference type="GO" id="GO:0006352">
    <property type="term" value="P:DNA-templated transcription initiation"/>
    <property type="evidence" value="ECO:0007669"/>
    <property type="project" value="InterPro"/>
</dbReference>
<dbReference type="InterPro" id="IPR013325">
    <property type="entry name" value="RNA_pol_sigma_r2"/>
</dbReference>
<comment type="similarity">
    <text evidence="1 6">Belongs to the sigma-70 factor family. ECF subfamily.</text>
</comment>
<evidence type="ECO:0000259" key="8">
    <source>
        <dbReference type="Pfam" id="PF08281"/>
    </source>
</evidence>
<dbReference type="Pfam" id="PF08281">
    <property type="entry name" value="Sigma70_r4_2"/>
    <property type="match status" value="1"/>
</dbReference>
<dbReference type="SUPFAM" id="SSF88659">
    <property type="entry name" value="Sigma3 and sigma4 domains of RNA polymerase sigma factors"/>
    <property type="match status" value="1"/>
</dbReference>
<keyword evidence="3 6" id="KW-0731">Sigma factor</keyword>
<keyword evidence="4 6" id="KW-0238">DNA-binding</keyword>
<proteinExistence type="inferred from homology"/>
<dbReference type="RefSeq" id="WP_092794463.1">
    <property type="nucleotide sequence ID" value="NZ_FNXF01000011.1"/>
</dbReference>
<keyword evidence="10" id="KW-1185">Reference proteome</keyword>
<dbReference type="PROSITE" id="PS01063">
    <property type="entry name" value="SIGMA70_ECF"/>
    <property type="match status" value="1"/>
</dbReference>
<reference evidence="10" key="1">
    <citation type="submission" date="2016-10" db="EMBL/GenBank/DDBJ databases">
        <authorList>
            <person name="Varghese N."/>
            <person name="Submissions S."/>
        </authorList>
    </citation>
    <scope>NUCLEOTIDE SEQUENCE [LARGE SCALE GENOMIC DNA]</scope>
    <source>
        <strain evidence="10">DSM 17616</strain>
    </source>
</reference>
<dbReference type="PANTHER" id="PTHR43133">
    <property type="entry name" value="RNA POLYMERASE ECF-TYPE SIGMA FACTO"/>
    <property type="match status" value="1"/>
</dbReference>
<evidence type="ECO:0000256" key="6">
    <source>
        <dbReference type="RuleBase" id="RU000716"/>
    </source>
</evidence>
<dbReference type="GO" id="GO:0016987">
    <property type="term" value="F:sigma factor activity"/>
    <property type="evidence" value="ECO:0007669"/>
    <property type="project" value="UniProtKB-KW"/>
</dbReference>
<accession>A0A1H6MTU4</accession>
<dbReference type="OrthoDB" id="9803470at2"/>
<evidence type="ECO:0000256" key="4">
    <source>
        <dbReference type="ARBA" id="ARBA00023125"/>
    </source>
</evidence>
<dbReference type="NCBIfam" id="NF009170">
    <property type="entry name" value="PRK12517.1"/>
    <property type="match status" value="1"/>
</dbReference>
<dbReference type="InterPro" id="IPR013324">
    <property type="entry name" value="RNA_pol_sigma_r3/r4-like"/>
</dbReference>
<keyword evidence="2 6" id="KW-0805">Transcription regulation</keyword>
<evidence type="ECO:0000313" key="10">
    <source>
        <dbReference type="Proteomes" id="UP000199371"/>
    </source>
</evidence>
<dbReference type="NCBIfam" id="TIGR02937">
    <property type="entry name" value="sigma70-ECF"/>
    <property type="match status" value="1"/>
</dbReference>
<evidence type="ECO:0000256" key="2">
    <source>
        <dbReference type="ARBA" id="ARBA00023015"/>
    </source>
</evidence>
<evidence type="ECO:0000313" key="9">
    <source>
        <dbReference type="EMBL" id="SEI01178.1"/>
    </source>
</evidence>
<dbReference type="EMBL" id="FNXF01000011">
    <property type="protein sequence ID" value="SEI01178.1"/>
    <property type="molecule type" value="Genomic_DNA"/>
</dbReference>
<feature type="domain" description="RNA polymerase sigma factor 70 region 4 type 2" evidence="8">
    <location>
        <begin position="156"/>
        <end position="207"/>
    </location>
</feature>
<evidence type="ECO:0000256" key="1">
    <source>
        <dbReference type="ARBA" id="ARBA00010641"/>
    </source>
</evidence>
<dbReference type="InterPro" id="IPR014284">
    <property type="entry name" value="RNA_pol_sigma-70_dom"/>
</dbReference>
<evidence type="ECO:0000256" key="5">
    <source>
        <dbReference type="ARBA" id="ARBA00023163"/>
    </source>
</evidence>
<organism evidence="9 10">
    <name type="scientific">Rheinheimera pacifica</name>
    <dbReference type="NCBI Taxonomy" id="173990"/>
    <lineage>
        <taxon>Bacteria</taxon>
        <taxon>Pseudomonadati</taxon>
        <taxon>Pseudomonadota</taxon>
        <taxon>Gammaproteobacteria</taxon>
        <taxon>Chromatiales</taxon>
        <taxon>Chromatiaceae</taxon>
        <taxon>Rheinheimera</taxon>
    </lineage>
</organism>
<dbReference type="SUPFAM" id="SSF88946">
    <property type="entry name" value="Sigma2 domain of RNA polymerase sigma factors"/>
    <property type="match status" value="1"/>
</dbReference>
<dbReference type="InterPro" id="IPR007627">
    <property type="entry name" value="RNA_pol_sigma70_r2"/>
</dbReference>
<dbReference type="AlphaFoldDB" id="A0A1H6MTU4"/>
<feature type="domain" description="RNA polymerase sigma-70 region 2" evidence="7">
    <location>
        <begin position="62"/>
        <end position="128"/>
    </location>
</feature>
<dbReference type="InterPro" id="IPR013249">
    <property type="entry name" value="RNA_pol_sigma70_r4_t2"/>
</dbReference>
<dbReference type="Gene3D" id="1.10.10.10">
    <property type="entry name" value="Winged helix-like DNA-binding domain superfamily/Winged helix DNA-binding domain"/>
    <property type="match status" value="1"/>
</dbReference>
<evidence type="ECO:0000256" key="3">
    <source>
        <dbReference type="ARBA" id="ARBA00023082"/>
    </source>
</evidence>
<protein>
    <recommendedName>
        <fullName evidence="6">RNA polymerase sigma factor</fullName>
    </recommendedName>
</protein>
<dbReference type="InterPro" id="IPR039425">
    <property type="entry name" value="RNA_pol_sigma-70-like"/>
</dbReference>
<sequence length="222" mass="25465">MNNIHFLPAKHNSARLSPNSAAINASAMPEQSTTPPDNSVTPMPHVVLLKPSGSKNKRYEQLVQLYHADIYRYGYWLCKDPDIAQDLVQETFLRAWKHLDSLLDAAAAKSWLITILRRENARRFERKQFDYDDAAEQDSLPDTGQSSAEQDCDNNKLRNYMAALPEEYREPLIMQVIGGFSSDEIANLLQLNVNTVNTRLFRARKLLREQLNINRHGETHDE</sequence>
<keyword evidence="5 6" id="KW-0804">Transcription</keyword>
<dbReference type="Gene3D" id="1.10.1740.10">
    <property type="match status" value="1"/>
</dbReference>
<dbReference type="CDD" id="cd06171">
    <property type="entry name" value="Sigma70_r4"/>
    <property type="match status" value="1"/>
</dbReference>
<dbReference type="PANTHER" id="PTHR43133:SF51">
    <property type="entry name" value="RNA POLYMERASE SIGMA FACTOR"/>
    <property type="match status" value="1"/>
</dbReference>
<dbReference type="GO" id="GO:0003677">
    <property type="term" value="F:DNA binding"/>
    <property type="evidence" value="ECO:0007669"/>
    <property type="project" value="UniProtKB-KW"/>
</dbReference>
<dbReference type="InterPro" id="IPR036388">
    <property type="entry name" value="WH-like_DNA-bd_sf"/>
</dbReference>